<dbReference type="InterPro" id="IPR000210">
    <property type="entry name" value="BTB/POZ_dom"/>
</dbReference>
<protein>
    <recommendedName>
        <fullName evidence="1">BTB domain-containing protein</fullName>
    </recommendedName>
</protein>
<sequence>MSTPPKITRSDSFFFRTGDVILQAPLSTPITAPTPTAAAVVQFKVHASMLSLASSFFRALVEDLGVSRDAGGGGETVIFPLTDHASVVRRFLVWLYHPYCECRATCFEGTREKLAQLEAFADKYDVPVLLSECARVAGARAL</sequence>
<evidence type="ECO:0000259" key="1">
    <source>
        <dbReference type="PROSITE" id="PS50097"/>
    </source>
</evidence>
<reference evidence="2 3" key="1">
    <citation type="journal article" date="2015" name="Genome Biol. Evol.">
        <title>Phylogenomic analyses indicate that early fungi evolved digesting cell walls of algal ancestors of land plants.</title>
        <authorList>
            <person name="Chang Y."/>
            <person name="Wang S."/>
            <person name="Sekimoto S."/>
            <person name="Aerts A.L."/>
            <person name="Choi C."/>
            <person name="Clum A."/>
            <person name="LaButti K.M."/>
            <person name="Lindquist E.A."/>
            <person name="Yee Ngan C."/>
            <person name="Ohm R.A."/>
            <person name="Salamov A.A."/>
            <person name="Grigoriev I.V."/>
            <person name="Spatafora J.W."/>
            <person name="Berbee M.L."/>
        </authorList>
    </citation>
    <scope>NUCLEOTIDE SEQUENCE [LARGE SCALE GENOMIC DNA]</scope>
    <source>
        <strain evidence="2 3">JEL478</strain>
    </source>
</reference>
<feature type="domain" description="BTB" evidence="1">
    <location>
        <begin position="18"/>
        <end position="96"/>
    </location>
</feature>
<dbReference type="PROSITE" id="PS50097">
    <property type="entry name" value="BTB"/>
    <property type="match status" value="1"/>
</dbReference>
<evidence type="ECO:0000313" key="3">
    <source>
        <dbReference type="Proteomes" id="UP000070544"/>
    </source>
</evidence>
<gene>
    <name evidence="2" type="ORF">M427DRAFT_27991</name>
</gene>
<dbReference type="AlphaFoldDB" id="A0A139AW54"/>
<dbReference type="Gene3D" id="3.30.710.10">
    <property type="entry name" value="Potassium Channel Kv1.1, Chain A"/>
    <property type="match status" value="1"/>
</dbReference>
<evidence type="ECO:0000313" key="2">
    <source>
        <dbReference type="EMBL" id="KXS20934.1"/>
    </source>
</evidence>
<proteinExistence type="predicted"/>
<name>A0A139AW54_GONPJ</name>
<accession>A0A139AW54</accession>
<keyword evidence="3" id="KW-1185">Reference proteome</keyword>
<dbReference type="Proteomes" id="UP000070544">
    <property type="component" value="Unassembled WGS sequence"/>
</dbReference>
<dbReference type="EMBL" id="KQ965734">
    <property type="protein sequence ID" value="KXS20934.1"/>
    <property type="molecule type" value="Genomic_DNA"/>
</dbReference>
<dbReference type="Pfam" id="PF00651">
    <property type="entry name" value="BTB"/>
    <property type="match status" value="1"/>
</dbReference>
<dbReference type="InterPro" id="IPR011333">
    <property type="entry name" value="SKP1/BTB/POZ_sf"/>
</dbReference>
<dbReference type="SUPFAM" id="SSF54695">
    <property type="entry name" value="POZ domain"/>
    <property type="match status" value="1"/>
</dbReference>
<organism evidence="2 3">
    <name type="scientific">Gonapodya prolifera (strain JEL478)</name>
    <name type="common">Monoblepharis prolifera</name>
    <dbReference type="NCBI Taxonomy" id="1344416"/>
    <lineage>
        <taxon>Eukaryota</taxon>
        <taxon>Fungi</taxon>
        <taxon>Fungi incertae sedis</taxon>
        <taxon>Chytridiomycota</taxon>
        <taxon>Chytridiomycota incertae sedis</taxon>
        <taxon>Monoblepharidomycetes</taxon>
        <taxon>Monoblepharidales</taxon>
        <taxon>Gonapodyaceae</taxon>
        <taxon>Gonapodya</taxon>
    </lineage>
</organism>